<dbReference type="Proteomes" id="UP000283269">
    <property type="component" value="Unassembled WGS sequence"/>
</dbReference>
<evidence type="ECO:0000256" key="6">
    <source>
        <dbReference type="SAM" id="MobiDB-lite"/>
    </source>
</evidence>
<keyword evidence="4 5" id="KW-0560">Oxidoreductase</keyword>
<gene>
    <name evidence="8" type="ORF">CVT25_008305</name>
</gene>
<reference evidence="8 9" key="1">
    <citation type="journal article" date="2018" name="Evol. Lett.">
        <title>Horizontal gene cluster transfer increased hallucinogenic mushroom diversity.</title>
        <authorList>
            <person name="Reynolds H.T."/>
            <person name="Vijayakumar V."/>
            <person name="Gluck-Thaler E."/>
            <person name="Korotkin H.B."/>
            <person name="Matheny P.B."/>
            <person name="Slot J.C."/>
        </authorList>
    </citation>
    <scope>NUCLEOTIDE SEQUENCE [LARGE SCALE GENOMIC DNA]</scope>
    <source>
        <strain evidence="8 9">2631</strain>
    </source>
</reference>
<proteinExistence type="predicted"/>
<dbReference type="SUPFAM" id="SSF54373">
    <property type="entry name" value="FAD-linked reductases, C-terminal domain"/>
    <property type="match status" value="1"/>
</dbReference>
<dbReference type="AlphaFoldDB" id="A0A409X9H2"/>
<evidence type="ECO:0000256" key="1">
    <source>
        <dbReference type="ARBA" id="ARBA00001974"/>
    </source>
</evidence>
<keyword evidence="5" id="KW-0813">Transport</keyword>
<evidence type="ECO:0000256" key="5">
    <source>
        <dbReference type="RuleBase" id="RU366068"/>
    </source>
</evidence>
<keyword evidence="9" id="KW-1185">Reference proteome</keyword>
<comment type="catalytic activity">
    <reaction evidence="5">
        <text>a ubiquinone + reduced [electron-transfer flavoprotein] = a ubiquinol + oxidized [electron-transfer flavoprotein] + H(+)</text>
        <dbReference type="Rhea" id="RHEA:24052"/>
        <dbReference type="Rhea" id="RHEA-COMP:9565"/>
        <dbReference type="Rhea" id="RHEA-COMP:9566"/>
        <dbReference type="Rhea" id="RHEA-COMP:10685"/>
        <dbReference type="Rhea" id="RHEA-COMP:10686"/>
        <dbReference type="ChEBI" id="CHEBI:15378"/>
        <dbReference type="ChEBI" id="CHEBI:16389"/>
        <dbReference type="ChEBI" id="CHEBI:17976"/>
        <dbReference type="ChEBI" id="CHEBI:57692"/>
        <dbReference type="ChEBI" id="CHEBI:58307"/>
        <dbReference type="EC" id="1.5.5.1"/>
    </reaction>
</comment>
<dbReference type="Gene3D" id="3.30.9.90">
    <property type="match status" value="1"/>
</dbReference>
<dbReference type="PANTHER" id="PTHR10617">
    <property type="entry name" value="ELECTRON TRANSFER FLAVOPROTEIN-UBIQUINONE OXIDOREDUCTASE"/>
    <property type="match status" value="1"/>
</dbReference>
<keyword evidence="3 5" id="KW-0274">FAD</keyword>
<feature type="domain" description="ETF-QO/FixC ubiquinone-binding" evidence="7">
    <location>
        <begin position="140"/>
        <end position="195"/>
    </location>
</feature>
<keyword evidence="5" id="KW-0479">Metal-binding</keyword>
<comment type="cofactor">
    <cofactor evidence="1 5">
        <name>FAD</name>
        <dbReference type="ChEBI" id="CHEBI:57692"/>
    </cofactor>
</comment>
<evidence type="ECO:0000259" key="7">
    <source>
        <dbReference type="Pfam" id="PF21162"/>
    </source>
</evidence>
<dbReference type="GO" id="GO:0005743">
    <property type="term" value="C:mitochondrial inner membrane"/>
    <property type="evidence" value="ECO:0007669"/>
    <property type="project" value="TreeGrafter"/>
</dbReference>
<dbReference type="Pfam" id="PF21162">
    <property type="entry name" value="ETFQO_UQ-bd"/>
    <property type="match status" value="1"/>
</dbReference>
<sequence>SVHALYQHQEYGHQHKDEDTADRLNGKRGTKSASSCSRKAQRSFTAGSHIVSGAVIEPRALDELLPDWTSMPNHPLTQPATSSRMLFLTPKAHSPPSTNMWQRTNTAWRYIPATQVLNCSLATNPTPPIRGATKFAACRIGLKEVWCVDPGKHKPGEVVHTLGWPLDKNTYGGGWVYHMDGGLVSLGLVIGLDYKVELLPQIPTHKTPPLLPRPLLLSVSLTQPRDEERDVAAEAAWNAIHPAKSESTDKAISSPSTSAAADMSSLHKSWVYRDLHEASNLVPSYHSPIVKAIRDQFTDFCIPTTTTEEVGKPDLWLVGHGRCMHLQNLHLQHLKTEEEHADADASMLADNEFDGGDDGKKVWFGPIPSLRQPLSLLLYTPAQCHEHLHARPSPTSPLKCQSEPQNDRHHPRAPAHFHQHHPATFSLRAHSLVDMDEDDGELDGSDVDTHNDNDGGGSPTLIRGSLNVDDAKWWDIWRRHVNALEDDDEHEEDNKTAR</sequence>
<accession>A0A409X9H2</accession>
<dbReference type="STRING" id="93625.A0A409X9H2"/>
<dbReference type="EMBL" id="NHYD01002289">
    <property type="protein sequence ID" value="PPQ87395.1"/>
    <property type="molecule type" value="Genomic_DNA"/>
</dbReference>
<evidence type="ECO:0000313" key="9">
    <source>
        <dbReference type="Proteomes" id="UP000283269"/>
    </source>
</evidence>
<feature type="region of interest" description="Disordered" evidence="6">
    <location>
        <begin position="1"/>
        <end position="40"/>
    </location>
</feature>
<evidence type="ECO:0000256" key="3">
    <source>
        <dbReference type="ARBA" id="ARBA00022827"/>
    </source>
</evidence>
<comment type="cofactor">
    <cofactor evidence="5">
        <name>[4Fe-4S] cluster</name>
        <dbReference type="ChEBI" id="CHEBI:49883"/>
    </cofactor>
    <text evidence="5">Binds 1 [4Fe-4S] cluster.</text>
</comment>
<keyword evidence="5" id="KW-0408">Iron</keyword>
<feature type="region of interest" description="Disordered" evidence="6">
    <location>
        <begin position="388"/>
        <end position="416"/>
    </location>
</feature>
<keyword evidence="2 5" id="KW-0285">Flavoprotein</keyword>
<evidence type="ECO:0000256" key="2">
    <source>
        <dbReference type="ARBA" id="ARBA00022630"/>
    </source>
</evidence>
<evidence type="ECO:0000256" key="4">
    <source>
        <dbReference type="ARBA" id="ARBA00023002"/>
    </source>
</evidence>
<organism evidence="8 9">
    <name type="scientific">Psilocybe cyanescens</name>
    <dbReference type="NCBI Taxonomy" id="93625"/>
    <lineage>
        <taxon>Eukaryota</taxon>
        <taxon>Fungi</taxon>
        <taxon>Dikarya</taxon>
        <taxon>Basidiomycota</taxon>
        <taxon>Agaricomycotina</taxon>
        <taxon>Agaricomycetes</taxon>
        <taxon>Agaricomycetidae</taxon>
        <taxon>Agaricales</taxon>
        <taxon>Agaricineae</taxon>
        <taxon>Strophariaceae</taxon>
        <taxon>Psilocybe</taxon>
    </lineage>
</organism>
<dbReference type="InterPro" id="IPR036188">
    <property type="entry name" value="FAD/NAD-bd_sf"/>
</dbReference>
<dbReference type="Gene3D" id="3.50.50.60">
    <property type="entry name" value="FAD/NAD(P)-binding domain"/>
    <property type="match status" value="1"/>
</dbReference>
<dbReference type="EC" id="1.5.5.1" evidence="5"/>
<feature type="compositionally biased region" description="Polar residues" evidence="6">
    <location>
        <begin position="31"/>
        <end position="40"/>
    </location>
</feature>
<keyword evidence="5" id="KW-0411">Iron-sulfur</keyword>
<dbReference type="GO" id="GO:0051539">
    <property type="term" value="F:4 iron, 4 sulfur cluster binding"/>
    <property type="evidence" value="ECO:0007669"/>
    <property type="project" value="UniProtKB-UniRule"/>
</dbReference>
<dbReference type="InterPro" id="IPR049398">
    <property type="entry name" value="ETF-QO/FixC_UQ-bd"/>
</dbReference>
<name>A0A409X9H2_PSICY</name>
<comment type="caution">
    <text evidence="8">The sequence shown here is derived from an EMBL/GenBank/DDBJ whole genome shotgun (WGS) entry which is preliminary data.</text>
</comment>
<dbReference type="InParanoid" id="A0A409X9H2"/>
<evidence type="ECO:0000313" key="8">
    <source>
        <dbReference type="EMBL" id="PPQ87395.1"/>
    </source>
</evidence>
<dbReference type="OrthoDB" id="515064at2759"/>
<feature type="compositionally biased region" description="Acidic residues" evidence="6">
    <location>
        <begin position="436"/>
        <end position="446"/>
    </location>
</feature>
<keyword evidence="5" id="KW-0249">Electron transport</keyword>
<feature type="compositionally biased region" description="Basic and acidic residues" evidence="6">
    <location>
        <begin position="10"/>
        <end position="25"/>
    </location>
</feature>
<feature type="non-terminal residue" evidence="8">
    <location>
        <position position="1"/>
    </location>
</feature>
<dbReference type="PANTHER" id="PTHR10617:SF107">
    <property type="entry name" value="ELECTRON TRANSFER FLAVOPROTEIN-UBIQUINONE OXIDOREDUCTASE, MITOCHONDRIAL"/>
    <property type="match status" value="1"/>
</dbReference>
<keyword evidence="5" id="KW-0830">Ubiquinone</keyword>
<dbReference type="GO" id="GO:0004174">
    <property type="term" value="F:electron-transferring-flavoprotein dehydrogenase activity"/>
    <property type="evidence" value="ECO:0007669"/>
    <property type="project" value="UniProtKB-UniRule"/>
</dbReference>
<dbReference type="GO" id="GO:0046872">
    <property type="term" value="F:metal ion binding"/>
    <property type="evidence" value="ECO:0007669"/>
    <property type="project" value="UniProtKB-KW"/>
</dbReference>
<dbReference type="InterPro" id="IPR040156">
    <property type="entry name" value="ETF-QO"/>
</dbReference>
<feature type="region of interest" description="Disordered" evidence="6">
    <location>
        <begin position="436"/>
        <end position="464"/>
    </location>
</feature>
<comment type="function">
    <text evidence="5">Accepts electrons from ETF and reduces ubiquinone.</text>
</comment>
<protein>
    <recommendedName>
        <fullName evidence="5">Electron transfer flavoprotein-ubiquinone oxidoreductase</fullName>
        <shortName evidence="5">ETF-QO</shortName>
        <ecNumber evidence="5">1.5.5.1</ecNumber>
    </recommendedName>
</protein>